<keyword evidence="2" id="KW-1185">Reference proteome</keyword>
<organism evidence="1 2">
    <name type="scientific">Myotis myotis</name>
    <name type="common">Greater mouse-eared bat</name>
    <name type="synonym">Vespertilio myotis</name>
    <dbReference type="NCBI Taxonomy" id="51298"/>
    <lineage>
        <taxon>Eukaryota</taxon>
        <taxon>Metazoa</taxon>
        <taxon>Chordata</taxon>
        <taxon>Craniata</taxon>
        <taxon>Vertebrata</taxon>
        <taxon>Euteleostomi</taxon>
        <taxon>Mammalia</taxon>
        <taxon>Eutheria</taxon>
        <taxon>Laurasiatheria</taxon>
        <taxon>Chiroptera</taxon>
        <taxon>Yangochiroptera</taxon>
        <taxon>Vespertilionidae</taxon>
        <taxon>Myotis</taxon>
    </lineage>
</organism>
<sequence length="125" mass="13181">MGGFSVSWATAPSTGAQDRRVGSLSLSQATGAAAGAWDHRAGGLSLFRAATWLVPIPLSRTHFCLASPHSFLMSSFVPGWFSFLSRKLICAWLAPISLLQAHLCLAGPHSSLPSVECMSSYGMTA</sequence>
<gene>
    <name evidence="1" type="ORF">mMyoMyo1_011018</name>
</gene>
<reference evidence="1 2" key="1">
    <citation type="journal article" date="2020" name="Nature">
        <title>Six reference-quality genomes reveal evolution of bat adaptations.</title>
        <authorList>
            <person name="Jebb D."/>
            <person name="Huang Z."/>
            <person name="Pippel M."/>
            <person name="Hughes G.M."/>
            <person name="Lavrichenko K."/>
            <person name="Devanna P."/>
            <person name="Winkler S."/>
            <person name="Jermiin L.S."/>
            <person name="Skirmuntt E.C."/>
            <person name="Katzourakis A."/>
            <person name="Burkitt-Gray L."/>
            <person name="Ray D.A."/>
            <person name="Sullivan K.A.M."/>
            <person name="Roscito J.G."/>
            <person name="Kirilenko B.M."/>
            <person name="Davalos L.M."/>
            <person name="Corthals A.P."/>
            <person name="Power M.L."/>
            <person name="Jones G."/>
            <person name="Ransome R.D."/>
            <person name="Dechmann D.K.N."/>
            <person name="Locatelli A.G."/>
            <person name="Puechmaille S.J."/>
            <person name="Fedrigo O."/>
            <person name="Jarvis E.D."/>
            <person name="Hiller M."/>
            <person name="Vernes S.C."/>
            <person name="Myers E.W."/>
            <person name="Teeling E.C."/>
        </authorList>
    </citation>
    <scope>NUCLEOTIDE SEQUENCE [LARGE SCALE GENOMIC DNA]</scope>
    <source>
        <strain evidence="1">MMyoMyo1</strain>
        <tissue evidence="1">Flight muscle</tissue>
    </source>
</reference>
<accession>A0A7J7YEY8</accession>
<dbReference type="AlphaFoldDB" id="A0A7J7YEY8"/>
<evidence type="ECO:0000313" key="1">
    <source>
        <dbReference type="EMBL" id="KAF6360060.1"/>
    </source>
</evidence>
<comment type="caution">
    <text evidence="1">The sequence shown here is derived from an EMBL/GenBank/DDBJ whole genome shotgun (WGS) entry which is preliminary data.</text>
</comment>
<proteinExistence type="predicted"/>
<protein>
    <submittedName>
        <fullName evidence="1">Uncharacterized protein</fullName>
    </submittedName>
</protein>
<dbReference type="EMBL" id="JABWUV010000004">
    <property type="protein sequence ID" value="KAF6360060.1"/>
    <property type="molecule type" value="Genomic_DNA"/>
</dbReference>
<evidence type="ECO:0000313" key="2">
    <source>
        <dbReference type="Proteomes" id="UP000527355"/>
    </source>
</evidence>
<name>A0A7J7YEY8_MYOMY</name>
<dbReference type="Proteomes" id="UP000527355">
    <property type="component" value="Unassembled WGS sequence"/>
</dbReference>